<dbReference type="SUPFAM" id="SSF52540">
    <property type="entry name" value="P-loop containing nucleoside triphosphate hydrolases"/>
    <property type="match status" value="3"/>
</dbReference>
<dbReference type="Pfam" id="PF08393">
    <property type="entry name" value="DHC_N2"/>
    <property type="match status" value="1"/>
</dbReference>
<feature type="domain" description="AAA+ ATPase" evidence="12">
    <location>
        <begin position="1937"/>
        <end position="2092"/>
    </location>
</feature>
<dbReference type="Proteomes" id="UP000091820">
    <property type="component" value="Unassembled WGS sequence"/>
</dbReference>
<dbReference type="Gene3D" id="1.10.8.710">
    <property type="match status" value="1"/>
</dbReference>
<dbReference type="InterPro" id="IPR003593">
    <property type="entry name" value="AAA+_ATPase"/>
</dbReference>
<reference evidence="13" key="2">
    <citation type="submission" date="2020-05" db="UniProtKB">
        <authorList>
            <consortium name="EnsemblMetazoa"/>
        </authorList>
    </citation>
    <scope>IDENTIFICATION</scope>
    <source>
        <strain evidence="13">IAEA</strain>
    </source>
</reference>
<dbReference type="GO" id="GO:1902850">
    <property type="term" value="P:microtubule cytoskeleton organization involved in mitosis"/>
    <property type="evidence" value="ECO:0007669"/>
    <property type="project" value="UniProtKB-ARBA"/>
</dbReference>
<dbReference type="VEuPathDB" id="VectorBase:GBRI024985"/>
<dbReference type="PANTHER" id="PTHR45703">
    <property type="entry name" value="DYNEIN HEAVY CHAIN"/>
    <property type="match status" value="1"/>
</dbReference>
<dbReference type="Pfam" id="PF12774">
    <property type="entry name" value="AAA_6"/>
    <property type="match status" value="1"/>
</dbReference>
<evidence type="ECO:0000256" key="9">
    <source>
        <dbReference type="ARBA" id="ARBA00023175"/>
    </source>
</evidence>
<dbReference type="FunFam" id="3.20.180.20:FF:000002">
    <property type="entry name" value="Cytoplasmic dynein heavy chain 1"/>
    <property type="match status" value="1"/>
</dbReference>
<evidence type="ECO:0000256" key="8">
    <source>
        <dbReference type="ARBA" id="ARBA00023054"/>
    </source>
</evidence>
<dbReference type="InterPro" id="IPR035699">
    <property type="entry name" value="AAA_6"/>
</dbReference>
<dbReference type="EnsemblMetazoa" id="GBRI024985-RA">
    <property type="protein sequence ID" value="GBRI024985-PA"/>
    <property type="gene ID" value="GBRI024985"/>
</dbReference>
<dbReference type="GO" id="GO:0030473">
    <property type="term" value="P:nuclear migration along microtubule"/>
    <property type="evidence" value="ECO:0007669"/>
    <property type="project" value="UniProtKB-ARBA"/>
</dbReference>
<evidence type="ECO:0000256" key="1">
    <source>
        <dbReference type="ARBA" id="ARBA00004245"/>
    </source>
</evidence>
<dbReference type="Pfam" id="PF08385">
    <property type="entry name" value="DHC_N1"/>
    <property type="match status" value="1"/>
</dbReference>
<feature type="coiled-coil region" evidence="11">
    <location>
        <begin position="984"/>
        <end position="1011"/>
    </location>
</feature>
<evidence type="ECO:0000256" key="7">
    <source>
        <dbReference type="ARBA" id="ARBA00022840"/>
    </source>
</evidence>
<dbReference type="InterPro" id="IPR042222">
    <property type="entry name" value="Dynein_2_N"/>
</dbReference>
<dbReference type="InterPro" id="IPR013594">
    <property type="entry name" value="Dynein_heavy_tail"/>
</dbReference>
<dbReference type="GO" id="GO:0000235">
    <property type="term" value="C:astral microtubule"/>
    <property type="evidence" value="ECO:0007669"/>
    <property type="project" value="UniProtKB-ARBA"/>
</dbReference>
<keyword evidence="4" id="KW-0493">Microtubule</keyword>
<dbReference type="InterPro" id="IPR043157">
    <property type="entry name" value="Dynein_AAA1S"/>
</dbReference>
<feature type="domain" description="AAA+ ATPase" evidence="12">
    <location>
        <begin position="2255"/>
        <end position="2451"/>
    </location>
</feature>
<comment type="subcellular location">
    <subcellularLocation>
        <location evidence="1">Cytoplasm</location>
        <location evidence="1">Cytoskeleton</location>
    </subcellularLocation>
</comment>
<dbReference type="GO" id="GO:0005938">
    <property type="term" value="C:cell cortex"/>
    <property type="evidence" value="ECO:0007669"/>
    <property type="project" value="UniProtKB-ARBA"/>
</dbReference>
<dbReference type="Gene3D" id="3.40.50.300">
    <property type="entry name" value="P-loop containing nucleotide triphosphate hydrolases"/>
    <property type="match status" value="3"/>
</dbReference>
<protein>
    <recommendedName>
        <fullName evidence="2">Dynein heavy chain, cytoplasmic</fullName>
    </recommendedName>
</protein>
<dbReference type="Gene3D" id="1.20.58.1120">
    <property type="match status" value="1"/>
</dbReference>
<keyword evidence="6" id="KW-0547">Nucleotide-binding</keyword>
<keyword evidence="8 11" id="KW-0175">Coiled coil</keyword>
<dbReference type="Gene3D" id="1.20.140.100">
    <property type="entry name" value="Dynein heavy chain, N-terminal domain 2"/>
    <property type="match status" value="1"/>
</dbReference>
<evidence type="ECO:0000256" key="6">
    <source>
        <dbReference type="ARBA" id="ARBA00022741"/>
    </source>
</evidence>
<dbReference type="GO" id="GO:0051959">
    <property type="term" value="F:dynein light intermediate chain binding"/>
    <property type="evidence" value="ECO:0007669"/>
    <property type="project" value="InterPro"/>
</dbReference>
<keyword evidence="14" id="KW-1185">Reference proteome</keyword>
<dbReference type="STRING" id="37001.A0A1A9WMF6"/>
<dbReference type="GO" id="GO:0000070">
    <property type="term" value="P:mitotic sister chromatid segregation"/>
    <property type="evidence" value="ECO:0007669"/>
    <property type="project" value="UniProtKB-ARBA"/>
</dbReference>
<dbReference type="GO" id="GO:0030286">
    <property type="term" value="C:dynein complex"/>
    <property type="evidence" value="ECO:0007669"/>
    <property type="project" value="InterPro"/>
</dbReference>
<dbReference type="FunFam" id="3.40.50.300:FF:000996">
    <property type="entry name" value="Cytoplasmic dynein heavy chain"/>
    <property type="match status" value="1"/>
</dbReference>
<reference evidence="14" key="1">
    <citation type="submission" date="2014-03" db="EMBL/GenBank/DDBJ databases">
        <authorList>
            <person name="Aksoy S."/>
            <person name="Warren W."/>
            <person name="Wilson R.K."/>
        </authorList>
    </citation>
    <scope>NUCLEOTIDE SEQUENCE [LARGE SCALE GENOMIC DNA]</scope>
    <source>
        <strain evidence="14">IAEA</strain>
    </source>
</reference>
<keyword evidence="10" id="KW-0206">Cytoskeleton</keyword>
<dbReference type="SMART" id="SM00382">
    <property type="entry name" value="AAA"/>
    <property type="match status" value="3"/>
</dbReference>
<proteinExistence type="predicted"/>
<organism evidence="13 14">
    <name type="scientific">Glossina brevipalpis</name>
    <dbReference type="NCBI Taxonomy" id="37001"/>
    <lineage>
        <taxon>Eukaryota</taxon>
        <taxon>Metazoa</taxon>
        <taxon>Ecdysozoa</taxon>
        <taxon>Arthropoda</taxon>
        <taxon>Hexapoda</taxon>
        <taxon>Insecta</taxon>
        <taxon>Pterygota</taxon>
        <taxon>Neoptera</taxon>
        <taxon>Endopterygota</taxon>
        <taxon>Diptera</taxon>
        <taxon>Brachycera</taxon>
        <taxon>Muscomorpha</taxon>
        <taxon>Hippoboscoidea</taxon>
        <taxon>Glossinidae</taxon>
        <taxon>Glossina</taxon>
    </lineage>
</organism>
<evidence type="ECO:0000256" key="3">
    <source>
        <dbReference type="ARBA" id="ARBA00022490"/>
    </source>
</evidence>
<evidence type="ECO:0000313" key="14">
    <source>
        <dbReference type="Proteomes" id="UP000091820"/>
    </source>
</evidence>
<dbReference type="InterPro" id="IPR026983">
    <property type="entry name" value="DHC"/>
</dbReference>
<evidence type="ECO:0000256" key="10">
    <source>
        <dbReference type="ARBA" id="ARBA00023212"/>
    </source>
</evidence>
<dbReference type="GO" id="GO:0045505">
    <property type="term" value="F:dynein intermediate chain binding"/>
    <property type="evidence" value="ECO:0007669"/>
    <property type="project" value="InterPro"/>
</dbReference>
<feature type="coiled-coil region" evidence="11">
    <location>
        <begin position="1341"/>
        <end position="1368"/>
    </location>
</feature>
<sequence>MSFKSKFILNTSVEYFAVHNRSGAELDKQTAVILEFLENDDLTVISAVHNKAENKIKFQHGLPTDKDEYCLLFYKIPQVGSKPVAGQATTAAVTKTTITTNIEQRQPALGILTLEGGLVKSIYNSVSRVFSPHSTAARLNIGFASDGAIKDEIKYWRQKVNEKSSSRSERESTQAFLHILQNIDQQIDSIDYEKTGSIEEFLNSSHNNLDELWRLPYQYSQQRMADLMDVLGDQLMQICLDPLLKEDVWNISNFHVSSLMSQLLDTADSWLQLCDSLTRLFWPNYAKHPWVGETHLPKGVQLLKERIMDIRNIKSLYKQISFLLNDYESEEIMRTESPFKNFNIFETSVAGRTKWNKALQVFEQLLQPIDERIASALKVQLSQHMSNPRQVIFIFSKYETLIQRPTVLELLTIEREQFMQSLHILLQDLRKAMSDTNMEPDTGHLSVICNECRWLKVVQHEIQEIEKVSHLINGREGFDIVDKATQEIKEENESLLRTNFEIWCGQCTTAVKSGELKLRDDQPVVKFEKEGRKLMRVTFNPQLVTFCQDVREFENLDFHVPSELRTAAKHASKYICFARRLQQIATFHNTIGDRMVPCQRPIMLKNAMELSKLVQSETVAWNDEDAVQRYVNILQDAVSKLSSDNVLLVGYHEQAKRTVVKLMETDLINQSQIWKEEMRHLRELVTSLERQGFTNLEAFKLHWDHQLYKVLEYQYILGLVNMNSKLPDIRVKITFRQRKLCFLPPEEEIREKYFSQLSRFIERPCGFRGLSDKGSALFKTMVENNRHYFGPLYKKAGELFDKLEDFKQLWLPWVALGCVDIEELCGIHLQTAKDWERNFRQCKHFAQKIAKIQNTEESIDCIVIDISPLRSDIEQLSRRYWEALSGSLKTSILFDVSVIQEFLQSASQFVQNIAIDEASITESSIKYEKIMTELPKIAEILEVVKGKDACLAGWCKERVTSLVNILVEWEKLQPMLNNHSVILQRQVEMIKEQAQIQMENLRNEAEKFDLRWESTMTELAADDEASLDLFKERRNCWQQILDKKYRLVEECEKFNMTFTEEQLQIFHDVDNIVKEQSKPWLIYDDYLTELNDILKEEWSIYRHRPYVLNEFITKWEGSVQNSIDLSSKRIRQHVELLQSCVPLLQRLQTDSLTERHWLRIFTLIKQENHKSVHNFTLKDLLTDPTLFLQNFNELSEIVKHASSEQTVRQALNELDQWSVISNLKLISHQDTYGNSLNLIKDYQEVLNKIFDNQSLLQSAKNSAAFGAFSDQAELWESRLNSLEIILTSLNQAQRRWVYLEPVFGSGTLRNEEALFKRIDKDFRYVMREIQMDPKVISLIKINNISTIVKSLESQLARCQNNLMSYIMEKRNSFPRFYFLGDDDLLEILGQASKDPEIIQKHIKKLFPGCHSLQIIHGSKNDGKISYIIQALQSAEGDVITLKQPVEMNGSIENWLNNLVTNIQHTLKNQMVECMNSYPVDGFNEKLLGQYVLQVLSTTRAIQFTKQTEKSIQSMSLPKLQQQLNIEISKYVEWKRESKDSLLQIKLRSILFDLVHYVTILEQLMQQQVMHLNDWHWLAQLRFYMSDDNVNSNGTVLVRMVYAEFEYSYEYLGNPNKLVSTRLTHKCYLILTQAMNMGLGGNPFGPAGTGKTECVKALGALLGRLVLVFNCDENVDTDSMALILTGLARCGAWGCFDEFNRLQEATLSTISMLIQPIQSALKSKSDSVQIAEKNVKLNNNCGIFVTLNPAGADYGGRQKLPGNIQALFRPIVMQQPEPQEIARVMLFVEGYQQADEIAERCVELFNMCAKILTNQRHYDWGLRELKTILLACGNALREHLGTVTSKTTDNVRDKEMLLVVQCLRTSIISKLTRQDVTRYDMLLQNVFPEIKSNESNTNIVSTPSYIQQAIRDAFKPLNLCVNEQQVLKAVQLYEQLQKRMGVVIIGPPGCGKSTLLTLLRYALTTSSSSSFDGHKQVRVHTISPKSMTRLQLLGHLDADTRQWYDGVLTHIAVIVNAEPKHIHSWIVCDGSIDPEWIEALNSVLDDNKLLTLPSGWRIQFGSNVNFIFETDSVRNASPATISRMGIVNMSYEDYPFKSIMDYNVANFEFPDLLQSFIEELFEPAILWIEKEYLHIPAALTRASMMRTLMLKLRACGGPDLCIQSREEFTVNACQAALGFLPNERHNEFANWLFEKANIYITPNANHKAEMCYFSKANNSIQIYESDEQHSEHEALVQTAAVKMYLDNIRVLLEAPASNSFLLVGPPGAAKTLLMRYAVQEMNGYDLLIINCSAQMTPAYVLHCLKQNCIAVSGVRGREYKPRQQRLVVYLKNLDLCCLDTWQCSAIVELIQQIVQRQGFYNVIDYATTTTVNTTMADKAANNSNSRSVRGSGGSINNNNNNTLEWINVSGLQICGSISETTTSATANASLWKIGPRYLAINHQVRIAHPSQTDMLTVLQHNLEPLLVGQSGNGRSAGHFKGFSLQTVEYIAEGLMDFYTKVCK</sequence>
<dbReference type="GO" id="GO:0005524">
    <property type="term" value="F:ATP binding"/>
    <property type="evidence" value="ECO:0007669"/>
    <property type="project" value="UniProtKB-KW"/>
</dbReference>
<evidence type="ECO:0000256" key="2">
    <source>
        <dbReference type="ARBA" id="ARBA00022197"/>
    </source>
</evidence>
<feature type="domain" description="AAA+ ATPase" evidence="12">
    <location>
        <begin position="1639"/>
        <end position="1776"/>
    </location>
</feature>
<keyword evidence="3" id="KW-0963">Cytoplasm</keyword>
<evidence type="ECO:0000259" key="12">
    <source>
        <dbReference type="SMART" id="SM00382"/>
    </source>
</evidence>
<dbReference type="InterPro" id="IPR042228">
    <property type="entry name" value="Dynein_linker_3"/>
</dbReference>
<accession>A0A1A9WMF6</accession>
<name>A0A1A9WMF6_9MUSC</name>
<dbReference type="PANTHER" id="PTHR45703:SF22">
    <property type="entry name" value="DYNEIN CYTOPLASMIC 2 HEAVY CHAIN 1"/>
    <property type="match status" value="1"/>
</dbReference>
<evidence type="ECO:0000256" key="11">
    <source>
        <dbReference type="SAM" id="Coils"/>
    </source>
</evidence>
<dbReference type="GO" id="GO:0008569">
    <property type="term" value="F:minus-end-directed microtubule motor activity"/>
    <property type="evidence" value="ECO:0007669"/>
    <property type="project" value="UniProtKB-ARBA"/>
</dbReference>
<keyword evidence="5" id="KW-0677">Repeat</keyword>
<dbReference type="Pfam" id="PF12775">
    <property type="entry name" value="AAA_7"/>
    <property type="match status" value="1"/>
</dbReference>
<evidence type="ECO:0000256" key="4">
    <source>
        <dbReference type="ARBA" id="ARBA00022701"/>
    </source>
</evidence>
<dbReference type="Gene3D" id="3.20.180.20">
    <property type="entry name" value="Dynein heavy chain, N-terminal domain 2"/>
    <property type="match status" value="1"/>
</dbReference>
<evidence type="ECO:0000256" key="5">
    <source>
        <dbReference type="ARBA" id="ARBA00022737"/>
    </source>
</evidence>
<keyword evidence="7" id="KW-0067">ATP-binding</keyword>
<dbReference type="InterPro" id="IPR027417">
    <property type="entry name" value="P-loop_NTPase"/>
</dbReference>
<evidence type="ECO:0000313" key="13">
    <source>
        <dbReference type="EnsemblMetazoa" id="GBRI024985-PA"/>
    </source>
</evidence>
<dbReference type="InterPro" id="IPR013602">
    <property type="entry name" value="Dynein_heavy_linker"/>
</dbReference>
<keyword evidence="9" id="KW-0505">Motor protein</keyword>